<protein>
    <submittedName>
        <fullName evidence="1">Uncharacterized protein</fullName>
    </submittedName>
</protein>
<dbReference type="HOGENOM" id="CLU_1779229_0_0_1"/>
<dbReference type="InterPro" id="IPR009030">
    <property type="entry name" value="Growth_fac_rcpt_cys_sf"/>
</dbReference>
<gene>
    <name evidence="1" type="ORF">CGI_10016051</name>
</gene>
<evidence type="ECO:0000313" key="1">
    <source>
        <dbReference type="EMBL" id="EKC25581.1"/>
    </source>
</evidence>
<reference evidence="1" key="1">
    <citation type="journal article" date="2012" name="Nature">
        <title>The oyster genome reveals stress adaptation and complexity of shell formation.</title>
        <authorList>
            <person name="Zhang G."/>
            <person name="Fang X."/>
            <person name="Guo X."/>
            <person name="Li L."/>
            <person name="Luo R."/>
            <person name="Xu F."/>
            <person name="Yang P."/>
            <person name="Zhang L."/>
            <person name="Wang X."/>
            <person name="Qi H."/>
            <person name="Xiong Z."/>
            <person name="Que H."/>
            <person name="Xie Y."/>
            <person name="Holland P.W."/>
            <person name="Paps J."/>
            <person name="Zhu Y."/>
            <person name="Wu F."/>
            <person name="Chen Y."/>
            <person name="Wang J."/>
            <person name="Peng C."/>
            <person name="Meng J."/>
            <person name="Yang L."/>
            <person name="Liu J."/>
            <person name="Wen B."/>
            <person name="Zhang N."/>
            <person name="Huang Z."/>
            <person name="Zhu Q."/>
            <person name="Feng Y."/>
            <person name="Mount A."/>
            <person name="Hedgecock D."/>
            <person name="Xu Z."/>
            <person name="Liu Y."/>
            <person name="Domazet-Loso T."/>
            <person name="Du Y."/>
            <person name="Sun X."/>
            <person name="Zhang S."/>
            <person name="Liu B."/>
            <person name="Cheng P."/>
            <person name="Jiang X."/>
            <person name="Li J."/>
            <person name="Fan D."/>
            <person name="Wang W."/>
            <person name="Fu W."/>
            <person name="Wang T."/>
            <person name="Wang B."/>
            <person name="Zhang J."/>
            <person name="Peng Z."/>
            <person name="Li Y."/>
            <person name="Li N."/>
            <person name="Wang J."/>
            <person name="Chen M."/>
            <person name="He Y."/>
            <person name="Tan F."/>
            <person name="Song X."/>
            <person name="Zheng Q."/>
            <person name="Huang R."/>
            <person name="Yang H."/>
            <person name="Du X."/>
            <person name="Chen L."/>
            <person name="Yang M."/>
            <person name="Gaffney P.M."/>
            <person name="Wang S."/>
            <person name="Luo L."/>
            <person name="She Z."/>
            <person name="Ming Y."/>
            <person name="Huang W."/>
            <person name="Zhang S."/>
            <person name="Huang B."/>
            <person name="Zhang Y."/>
            <person name="Qu T."/>
            <person name="Ni P."/>
            <person name="Miao G."/>
            <person name="Wang J."/>
            <person name="Wang Q."/>
            <person name="Steinberg C.E."/>
            <person name="Wang H."/>
            <person name="Li N."/>
            <person name="Qian L."/>
            <person name="Zhang G."/>
            <person name="Li Y."/>
            <person name="Yang H."/>
            <person name="Liu X."/>
            <person name="Wang J."/>
            <person name="Yin Y."/>
            <person name="Wang J."/>
        </authorList>
    </citation>
    <scope>NUCLEOTIDE SEQUENCE [LARGE SCALE GENOMIC DNA]</scope>
    <source>
        <strain evidence="1">05x7-T-G4-1.051#20</strain>
    </source>
</reference>
<dbReference type="SUPFAM" id="SSF57184">
    <property type="entry name" value="Growth factor receptor domain"/>
    <property type="match status" value="1"/>
</dbReference>
<dbReference type="InParanoid" id="K1QVL3"/>
<sequence length="146" mass="16701">MILWIFCALCSTVVLCEGQHTCPKPGNDNECCENYYPVNGTCVACPDGWYAENCTEKCPKNMYANEIEVKFRQFSELLVTFRRINGSDIISTIESRAERDEDIEKDPVLSEDDILIITCPYFTKLAWMVRLMTLMHLKGLDAESEP</sequence>
<dbReference type="EMBL" id="JH816736">
    <property type="protein sequence ID" value="EKC25581.1"/>
    <property type="molecule type" value="Genomic_DNA"/>
</dbReference>
<organism evidence="1">
    <name type="scientific">Magallana gigas</name>
    <name type="common">Pacific oyster</name>
    <name type="synonym">Crassostrea gigas</name>
    <dbReference type="NCBI Taxonomy" id="29159"/>
    <lineage>
        <taxon>Eukaryota</taxon>
        <taxon>Metazoa</taxon>
        <taxon>Spiralia</taxon>
        <taxon>Lophotrochozoa</taxon>
        <taxon>Mollusca</taxon>
        <taxon>Bivalvia</taxon>
        <taxon>Autobranchia</taxon>
        <taxon>Pteriomorphia</taxon>
        <taxon>Ostreida</taxon>
        <taxon>Ostreoidea</taxon>
        <taxon>Ostreidae</taxon>
        <taxon>Magallana</taxon>
    </lineage>
</organism>
<proteinExistence type="predicted"/>
<accession>K1QVL3</accession>
<name>K1QVL3_MAGGI</name>
<dbReference type="AlphaFoldDB" id="K1QVL3"/>